<evidence type="ECO:0000256" key="1">
    <source>
        <dbReference type="SAM" id="MobiDB-lite"/>
    </source>
</evidence>
<sequence>MNFSPLRLLSPIQLFFCLILFFLPWVEVQCVMPKDGLGGFDADPMPGMKAGAGKAISSAGSRPFITQSGLQIATGGYSFASPELKMLMDEAEKSGQKMGAPPGKGNEKDELGKGVILFLFPILILVGGVLGIVLGPGLPRRLVVAGCCAGALGVVGIQAAIGFPIEQQIKKEAEKEKEMAKQFGGDASKVENPFKIVWKFPLYLTLLLLVGATGTAFVDGGVKKRKRVSYDFDDDEDDEEYEDDRPRRKKKKPIVEEIPDEDEEEERPRKRRRPRDDDEDEEDDRPRRKRRRDGDD</sequence>
<dbReference type="KEGG" id="gms:SOIL9_55130"/>
<dbReference type="AlphaFoldDB" id="A0A6P2CTC3"/>
<name>A0A6P2CTC3_9BACT</name>
<feature type="transmembrane region" description="Helical" evidence="2">
    <location>
        <begin position="115"/>
        <end position="135"/>
    </location>
</feature>
<keyword evidence="4" id="KW-1185">Reference proteome</keyword>
<organism evidence="3 4">
    <name type="scientific">Gemmata massiliana</name>
    <dbReference type="NCBI Taxonomy" id="1210884"/>
    <lineage>
        <taxon>Bacteria</taxon>
        <taxon>Pseudomonadati</taxon>
        <taxon>Planctomycetota</taxon>
        <taxon>Planctomycetia</taxon>
        <taxon>Gemmatales</taxon>
        <taxon>Gemmataceae</taxon>
        <taxon>Gemmata</taxon>
    </lineage>
</organism>
<evidence type="ECO:0000313" key="4">
    <source>
        <dbReference type="Proteomes" id="UP000464178"/>
    </source>
</evidence>
<dbReference type="RefSeq" id="WP_162667101.1">
    <property type="nucleotide sequence ID" value="NZ_LR593886.1"/>
</dbReference>
<gene>
    <name evidence="3" type="ORF">SOIL9_55130</name>
</gene>
<protein>
    <submittedName>
        <fullName evidence="3">Uncharacterized protein</fullName>
    </submittedName>
</protein>
<dbReference type="EMBL" id="LR593886">
    <property type="protein sequence ID" value="VTR92201.1"/>
    <property type="molecule type" value="Genomic_DNA"/>
</dbReference>
<dbReference type="Proteomes" id="UP000464178">
    <property type="component" value="Chromosome"/>
</dbReference>
<feature type="compositionally biased region" description="Basic residues" evidence="1">
    <location>
        <begin position="287"/>
        <end position="296"/>
    </location>
</feature>
<keyword evidence="2" id="KW-0472">Membrane</keyword>
<feature type="region of interest" description="Disordered" evidence="1">
    <location>
        <begin position="233"/>
        <end position="296"/>
    </location>
</feature>
<evidence type="ECO:0000313" key="3">
    <source>
        <dbReference type="EMBL" id="VTR92201.1"/>
    </source>
</evidence>
<feature type="transmembrane region" description="Helical" evidence="2">
    <location>
        <begin position="200"/>
        <end position="218"/>
    </location>
</feature>
<feature type="compositionally biased region" description="Acidic residues" evidence="1">
    <location>
        <begin position="233"/>
        <end position="243"/>
    </location>
</feature>
<feature type="transmembrane region" description="Helical" evidence="2">
    <location>
        <begin position="142"/>
        <end position="165"/>
    </location>
</feature>
<accession>A0A6P2CTC3</accession>
<evidence type="ECO:0000256" key="2">
    <source>
        <dbReference type="SAM" id="Phobius"/>
    </source>
</evidence>
<proteinExistence type="predicted"/>
<keyword evidence="2" id="KW-0812">Transmembrane</keyword>
<reference evidence="3 4" key="1">
    <citation type="submission" date="2019-05" db="EMBL/GenBank/DDBJ databases">
        <authorList>
            <consortium name="Science for Life Laboratories"/>
        </authorList>
    </citation>
    <scope>NUCLEOTIDE SEQUENCE [LARGE SCALE GENOMIC DNA]</scope>
    <source>
        <strain evidence="3">Soil9</strain>
    </source>
</reference>
<keyword evidence="2" id="KW-1133">Transmembrane helix</keyword>